<dbReference type="PROSITE" id="PS50103">
    <property type="entry name" value="ZF_C3H1"/>
    <property type="match status" value="1"/>
</dbReference>
<feature type="compositionally biased region" description="Basic and acidic residues" evidence="6">
    <location>
        <begin position="1593"/>
        <end position="1603"/>
    </location>
</feature>
<dbReference type="GO" id="GO:0008270">
    <property type="term" value="F:zinc ion binding"/>
    <property type="evidence" value="ECO:0007669"/>
    <property type="project" value="UniProtKB-KW"/>
</dbReference>
<dbReference type="InterPro" id="IPR003121">
    <property type="entry name" value="SWIB_MDM2_domain"/>
</dbReference>
<evidence type="ECO:0000313" key="12">
    <source>
        <dbReference type="Proteomes" id="UP000823388"/>
    </source>
</evidence>
<feature type="zinc finger region" description="C3H1-type" evidence="5">
    <location>
        <begin position="1707"/>
        <end position="1732"/>
    </location>
</feature>
<gene>
    <name evidence="11" type="ORF">PVAP13_9NG242000</name>
</gene>
<dbReference type="EMBL" id="CM029054">
    <property type="protein sequence ID" value="KAG2537032.1"/>
    <property type="molecule type" value="Genomic_DNA"/>
</dbReference>
<keyword evidence="4" id="KW-0238">DNA-binding</keyword>
<dbReference type="InterPro" id="IPR058668">
    <property type="entry name" value="NERD_dom"/>
</dbReference>
<dbReference type="SUPFAM" id="SSF90229">
    <property type="entry name" value="CCCH zinc finger"/>
    <property type="match status" value="1"/>
</dbReference>
<dbReference type="FunFam" id="3.90.70.200:FF:000002">
    <property type="entry name" value="Zinc finger CCCH domain-containing protein 19"/>
    <property type="match status" value="1"/>
</dbReference>
<feature type="compositionally biased region" description="Acidic residues" evidence="6">
    <location>
        <begin position="294"/>
        <end position="306"/>
    </location>
</feature>
<feature type="domain" description="DM2" evidence="10">
    <location>
        <begin position="362"/>
        <end position="445"/>
    </location>
</feature>
<feature type="compositionally biased region" description="Basic and acidic residues" evidence="6">
    <location>
        <begin position="979"/>
        <end position="989"/>
    </location>
</feature>
<evidence type="ECO:0000256" key="2">
    <source>
        <dbReference type="ARBA" id="ARBA00022771"/>
    </source>
</evidence>
<feature type="region of interest" description="Disordered" evidence="6">
    <location>
        <begin position="1065"/>
        <end position="1171"/>
    </location>
</feature>
<feature type="compositionally biased region" description="Pro residues" evidence="6">
    <location>
        <begin position="23"/>
        <end position="33"/>
    </location>
</feature>
<protein>
    <recommendedName>
        <fullName evidence="13">Zinc finger CCCH domain-containing protein 44</fullName>
    </recommendedName>
</protein>
<feature type="compositionally biased region" description="Polar residues" evidence="6">
    <location>
        <begin position="961"/>
        <end position="975"/>
    </location>
</feature>
<dbReference type="GO" id="GO:0003677">
    <property type="term" value="F:DNA binding"/>
    <property type="evidence" value="ECO:0007669"/>
    <property type="project" value="UniProtKB-KW"/>
</dbReference>
<evidence type="ECO:0000259" key="9">
    <source>
        <dbReference type="PROSITE" id="PS51360"/>
    </source>
</evidence>
<dbReference type="InterPro" id="IPR035445">
    <property type="entry name" value="GYF-like_dom_sf"/>
</dbReference>
<feature type="compositionally biased region" description="Low complexity" evidence="6">
    <location>
        <begin position="935"/>
        <end position="946"/>
    </location>
</feature>
<dbReference type="CDD" id="cd10567">
    <property type="entry name" value="SWIB-MDM2_like"/>
    <property type="match status" value="1"/>
</dbReference>
<dbReference type="Pfam" id="PF03126">
    <property type="entry name" value="Plus-3"/>
    <property type="match status" value="1"/>
</dbReference>
<dbReference type="Gene3D" id="3.30.40.10">
    <property type="entry name" value="Zinc/RING finger domain, C3HC4 (zinc finger)"/>
    <property type="match status" value="1"/>
</dbReference>
<name>A0A8T0MLR3_PANVG</name>
<dbReference type="Pfam" id="PF02201">
    <property type="entry name" value="SWIB"/>
    <property type="match status" value="1"/>
</dbReference>
<feature type="compositionally biased region" description="Basic and acidic residues" evidence="6">
    <location>
        <begin position="56"/>
        <end position="70"/>
    </location>
</feature>
<dbReference type="SUPFAM" id="SSF159042">
    <property type="entry name" value="Plus3-like"/>
    <property type="match status" value="1"/>
</dbReference>
<evidence type="ECO:0000256" key="4">
    <source>
        <dbReference type="ARBA" id="ARBA00023125"/>
    </source>
</evidence>
<dbReference type="PANTHER" id="PTHR46695">
    <property type="entry name" value="ZINC FINGER CCCH DOMAIN-CONTAINING PROTEIN 44-RELATED"/>
    <property type="match status" value="1"/>
</dbReference>
<dbReference type="SUPFAM" id="SSF55277">
    <property type="entry name" value="GYF domain"/>
    <property type="match status" value="1"/>
</dbReference>
<dbReference type="Gene3D" id="3.90.70.200">
    <property type="entry name" value="Plus-3 domain"/>
    <property type="match status" value="1"/>
</dbReference>
<keyword evidence="3 5" id="KW-0862">Zinc</keyword>
<evidence type="ECO:0000259" key="7">
    <source>
        <dbReference type="PROSITE" id="PS50103"/>
    </source>
</evidence>
<dbReference type="InterPro" id="IPR000571">
    <property type="entry name" value="Znf_CCCH"/>
</dbReference>
<dbReference type="InterPro" id="IPR036855">
    <property type="entry name" value="Znf_CCCH_sf"/>
</dbReference>
<dbReference type="Gene3D" id="3.30.1490.40">
    <property type="match status" value="1"/>
</dbReference>
<evidence type="ECO:0008006" key="13">
    <source>
        <dbReference type="Google" id="ProtNLM"/>
    </source>
</evidence>
<dbReference type="CDD" id="cd15568">
    <property type="entry name" value="PHD5_NSD"/>
    <property type="match status" value="1"/>
</dbReference>
<dbReference type="InterPro" id="IPR003169">
    <property type="entry name" value="GYF"/>
</dbReference>
<dbReference type="SUPFAM" id="SSF57903">
    <property type="entry name" value="FYVE/PHD zinc finger"/>
    <property type="match status" value="1"/>
</dbReference>
<evidence type="ECO:0000259" key="8">
    <source>
        <dbReference type="PROSITE" id="PS50829"/>
    </source>
</evidence>
<feature type="region of interest" description="Disordered" evidence="6">
    <location>
        <begin position="935"/>
        <end position="1006"/>
    </location>
</feature>
<feature type="compositionally biased region" description="Low complexity" evidence="6">
    <location>
        <begin position="1079"/>
        <end position="1088"/>
    </location>
</feature>
<dbReference type="InterPro" id="IPR019786">
    <property type="entry name" value="Zinc_finger_PHD-type_CS"/>
</dbReference>
<feature type="domain" description="C3H1-type" evidence="7">
    <location>
        <begin position="1707"/>
        <end position="1732"/>
    </location>
</feature>
<feature type="region of interest" description="Disordered" evidence="6">
    <location>
        <begin position="1"/>
        <end position="75"/>
    </location>
</feature>
<feature type="compositionally biased region" description="Polar residues" evidence="6">
    <location>
        <begin position="1511"/>
        <end position="1536"/>
    </location>
</feature>
<keyword evidence="2 5" id="KW-0863">Zinc-finger</keyword>
<dbReference type="InterPro" id="IPR036128">
    <property type="entry name" value="Plus3-like_sf"/>
</dbReference>
<feature type="region of interest" description="Disordered" evidence="6">
    <location>
        <begin position="718"/>
        <end position="765"/>
    </location>
</feature>
<reference evidence="11" key="1">
    <citation type="submission" date="2020-05" db="EMBL/GenBank/DDBJ databases">
        <title>WGS assembly of Panicum virgatum.</title>
        <authorList>
            <person name="Lovell J.T."/>
            <person name="Jenkins J."/>
            <person name="Shu S."/>
            <person name="Juenger T.E."/>
            <person name="Schmutz J."/>
        </authorList>
    </citation>
    <scope>NUCLEOTIDE SEQUENCE</scope>
    <source>
        <strain evidence="11">AP13</strain>
    </source>
</reference>
<feature type="compositionally biased region" description="Low complexity" evidence="6">
    <location>
        <begin position="40"/>
        <end position="55"/>
    </location>
</feature>
<dbReference type="Pfam" id="PF02213">
    <property type="entry name" value="GYF"/>
    <property type="match status" value="1"/>
</dbReference>
<organism evidence="11 12">
    <name type="scientific">Panicum virgatum</name>
    <name type="common">Blackwell switchgrass</name>
    <dbReference type="NCBI Taxonomy" id="38727"/>
    <lineage>
        <taxon>Eukaryota</taxon>
        <taxon>Viridiplantae</taxon>
        <taxon>Streptophyta</taxon>
        <taxon>Embryophyta</taxon>
        <taxon>Tracheophyta</taxon>
        <taxon>Spermatophyta</taxon>
        <taxon>Magnoliopsida</taxon>
        <taxon>Liliopsida</taxon>
        <taxon>Poales</taxon>
        <taxon>Poaceae</taxon>
        <taxon>PACMAD clade</taxon>
        <taxon>Panicoideae</taxon>
        <taxon>Panicodae</taxon>
        <taxon>Paniceae</taxon>
        <taxon>Panicinae</taxon>
        <taxon>Panicum</taxon>
        <taxon>Panicum sect. Hiantes</taxon>
    </lineage>
</organism>
<feature type="region of interest" description="Disordered" evidence="6">
    <location>
        <begin position="286"/>
        <end position="306"/>
    </location>
</feature>
<dbReference type="PROSITE" id="PS51360">
    <property type="entry name" value="PLUS3"/>
    <property type="match status" value="1"/>
</dbReference>
<feature type="domain" description="Plus3" evidence="9">
    <location>
        <begin position="503"/>
        <end position="636"/>
    </location>
</feature>
<feature type="compositionally biased region" description="Polar residues" evidence="6">
    <location>
        <begin position="1381"/>
        <end position="1391"/>
    </location>
</feature>
<feature type="compositionally biased region" description="Polar residues" evidence="6">
    <location>
        <begin position="1441"/>
        <end position="1472"/>
    </location>
</feature>
<feature type="compositionally biased region" description="Polar residues" evidence="6">
    <location>
        <begin position="994"/>
        <end position="1004"/>
    </location>
</feature>
<dbReference type="PROSITE" id="PS50829">
    <property type="entry name" value="GYF"/>
    <property type="match status" value="1"/>
</dbReference>
<evidence type="ECO:0000256" key="1">
    <source>
        <dbReference type="ARBA" id="ARBA00022723"/>
    </source>
</evidence>
<dbReference type="Proteomes" id="UP000823388">
    <property type="component" value="Chromosome 9N"/>
</dbReference>
<dbReference type="SMART" id="SM00719">
    <property type="entry name" value="Plus3"/>
    <property type="match status" value="1"/>
</dbReference>
<dbReference type="InterPro" id="IPR011011">
    <property type="entry name" value="Znf_FYVE_PHD"/>
</dbReference>
<evidence type="ECO:0000256" key="5">
    <source>
        <dbReference type="PROSITE-ProRule" id="PRU00723"/>
    </source>
</evidence>
<keyword evidence="12" id="KW-1185">Reference proteome</keyword>
<evidence type="ECO:0000256" key="3">
    <source>
        <dbReference type="ARBA" id="ARBA00022833"/>
    </source>
</evidence>
<feature type="compositionally biased region" description="Basic residues" evidence="6">
    <location>
        <begin position="318"/>
        <end position="332"/>
    </location>
</feature>
<comment type="caution">
    <text evidence="11">The sequence shown here is derived from an EMBL/GenBank/DDBJ whole genome shotgun (WGS) entry which is preliminary data.</text>
</comment>
<dbReference type="InterPro" id="IPR001965">
    <property type="entry name" value="Znf_PHD"/>
</dbReference>
<dbReference type="SMART" id="SM00249">
    <property type="entry name" value="PHD"/>
    <property type="match status" value="1"/>
</dbReference>
<feature type="compositionally biased region" description="Polar residues" evidence="6">
    <location>
        <begin position="1414"/>
        <end position="1424"/>
    </location>
</feature>
<feature type="domain" description="GYF" evidence="8">
    <location>
        <begin position="785"/>
        <end position="837"/>
    </location>
</feature>
<feature type="compositionally biased region" description="Basic and acidic residues" evidence="6">
    <location>
        <begin position="1615"/>
        <end position="1626"/>
    </location>
</feature>
<dbReference type="InterPro" id="IPR013083">
    <property type="entry name" value="Znf_RING/FYVE/PHD"/>
</dbReference>
<dbReference type="Gene3D" id="1.10.245.10">
    <property type="entry name" value="SWIB/MDM2 domain"/>
    <property type="match status" value="1"/>
</dbReference>
<keyword evidence="1 5" id="KW-0479">Metal-binding</keyword>
<feature type="region of interest" description="Disordered" evidence="6">
    <location>
        <begin position="1318"/>
        <end position="1348"/>
    </location>
</feature>
<feature type="compositionally biased region" description="Basic and acidic residues" evidence="6">
    <location>
        <begin position="947"/>
        <end position="958"/>
    </location>
</feature>
<feature type="compositionally biased region" description="Polar residues" evidence="6">
    <location>
        <begin position="1639"/>
        <end position="1655"/>
    </location>
</feature>
<feature type="region of interest" description="Disordered" evidence="6">
    <location>
        <begin position="318"/>
        <end position="337"/>
    </location>
</feature>
<dbReference type="InterPro" id="IPR036885">
    <property type="entry name" value="SWIB_MDM2_dom_sf"/>
</dbReference>
<dbReference type="SMART" id="SM00444">
    <property type="entry name" value="GYF"/>
    <property type="match status" value="1"/>
</dbReference>
<dbReference type="PANTHER" id="PTHR46695:SF4">
    <property type="entry name" value="ZINC FINGER CCCH DOMAIN-CONTAINING PROTEIN 44"/>
    <property type="match status" value="1"/>
</dbReference>
<dbReference type="PROSITE" id="PS01359">
    <property type="entry name" value="ZF_PHD_1"/>
    <property type="match status" value="1"/>
</dbReference>
<dbReference type="InterPro" id="IPR004343">
    <property type="entry name" value="Plus-3_dom"/>
</dbReference>
<accession>A0A8T0MLR3</accession>
<sequence length="1732" mass="190114">MDGGAGPGAEVLSPGEAEWPPELRLPPPPPPVPASLRGYAAPAPHLHLQPPAAAAPREEEVRPPPRHAEGGFDDQQFLGSIMGDVAPHQQQHQQPQPAAAAAPVKRKRGRPPKNRDGAPPTAAPAPVKPVKKKDEEVVCFICFDGGDLVVCDRRGCPKVYHPACIKRDESFFRARGKWDCGWHICSSCEKAVHYMCYTCTYSVCKGCIKQGKFFGVRGNKGFCDTCYGTILLIESKDDGAKVGVDFDDKNSWEYLFKLYWLDLKGKHLLTLEELVSAKSHWSVPTTAVRREKEESSDDLYDANDDQDASFDISSRKRRRNNFSGKRGQKRKKDSSITARQCGISINSAGSLPNGSKSEGMSLPGVTEWASSELLEFIGHMRNGDSSYISQSDVQVLLLEYIKQNNLRDPRRKSQVICDSRLSNLFRKPRVSHIEMLKLLEMHYLVKQTPILNADSQQAVDSDSAEADAGGYNELMAKLGSDKRRKAHKKIERELTTNLDDYAAIDMHNINLIYLRRSLLEDLIDNDAAFSDKIAGSFVRIRISGLGNKQDMYRLVKVVGTPKVAERYTIGKKTTDYALEISNLDKKEVITMDTISNQYFTEEECKRLRQSMKFGLTTRLKVGDVYEKAKIFQSLRFKDWLENEKQRLSHLRDRASETGRRKQLRECVEKLQLLDTPEEKARMINEVPEVHVDPHMAPNYESAEEQDYKKAVDWTINRNGPDLGRKGEQSNSGENHMQKWLDGSSFTSSAPTEDVGHKSGAGSNINLNKTAEPALLGAVSNNTEPEQVWHYKDPKGTVQGPFTLSQLSNWVSYFPRDLRIWLTFESEENSLLLTEVLKKQQTDFVQPSALSTSDKSIWAGTGQDRINSNLVANNSSYPIGYNAVYSYAPSRQFAEGSHTTKEDPKPLGATLPWRSLNDAHTLHGQVQHQVSYSSTILSSAGSSAPPSSHDERVPSERVGEWSSCQDNGGMWNSTIAPMNDSRKSNVEQHPDSCSMEDQLQTSSMSNRHKVSVLTAEQSERDPATSHSTTSLPEFKAMCQQERCYWSSATNGGTHDLQLSIALAKPESCSPTNPVEDRDSSSASVVSIQSGAPACLPQPGPSASTANSSKSEATMNQHKACRPDASNAPFDHLPGPKSGPVFSSKTQDVECEYPSPTPKLERKKPSMNQLGSTSVAPEDLATKTCVYSSTSFVSEPLDRPASKIDSLHSLKERSCLEERHLRDRETITQMKHLFEETTVKRNNKLVNPVSDAEGIAVSDVLESLTEQSCEKYSMHEAAPSENFVPASAEEEQPQCSSPIALSPWGEQSYYQGEAVDSALWGVQDDPGNDMWSMPSPTPALQPSSGLGADGKDASCIIEEVIADQRHNIFVETLPTQVEKKMQHGNSSASTGPGQTEVKPKPTAASGPSLDGGTKASGWQSSGSSLEGSAKASGWRPPPLSLEGVTNDSGSQPSCPSTQGSTKASGWQRSSSSPDWSRKASGWQAPASSIEGSAKSAWRRSSTSPDESRKASGWQRSGSFTQGSAKASGWQPSGSSADGSTKVDVWQRTSSSPEGTRKSSGLNWSGRESSKVNSASGASKNRKSASHQATTPTGRHSVEAPKRQGNGDKSTVWDEALENSREGSKRQGNGDKNGGWGEALGSNRSWHSSSGNASRGSQGSHHHDREGSHHHDRHSHGTEFRQGSSNHPRRYDHRHDHGSGGSSRSSSRGQPQRGVCKYYENGHCWKGLKCQYLHR</sequence>
<dbReference type="Pfam" id="PF25980">
    <property type="entry name" value="NERD_plant"/>
    <property type="match status" value="1"/>
</dbReference>
<dbReference type="SUPFAM" id="SSF47592">
    <property type="entry name" value="SWIB/MDM2 domain"/>
    <property type="match status" value="1"/>
</dbReference>
<feature type="compositionally biased region" description="Low complexity" evidence="6">
    <location>
        <begin position="87"/>
        <end position="103"/>
    </location>
</feature>
<feature type="compositionally biased region" description="Basic and acidic residues" evidence="6">
    <location>
        <begin position="1658"/>
        <end position="1676"/>
    </location>
</feature>
<feature type="region of interest" description="Disordered" evidence="6">
    <location>
        <begin position="87"/>
        <end position="129"/>
    </location>
</feature>
<dbReference type="FunFam" id="3.30.40.10:FF:000303">
    <property type="entry name" value="Zinc finger CCCH domain-containing protein 19"/>
    <property type="match status" value="1"/>
</dbReference>
<dbReference type="PROSITE" id="PS51925">
    <property type="entry name" value="SWIB_MDM2"/>
    <property type="match status" value="1"/>
</dbReference>
<feature type="compositionally biased region" description="Polar residues" evidence="6">
    <location>
        <begin position="1544"/>
        <end position="1576"/>
    </location>
</feature>
<feature type="region of interest" description="Disordered" evidence="6">
    <location>
        <begin position="1375"/>
        <end position="1710"/>
    </location>
</feature>
<evidence type="ECO:0000259" key="10">
    <source>
        <dbReference type="PROSITE" id="PS51925"/>
    </source>
</evidence>
<evidence type="ECO:0000256" key="6">
    <source>
        <dbReference type="SAM" id="MobiDB-lite"/>
    </source>
</evidence>
<feature type="compositionally biased region" description="Polar residues" evidence="6">
    <location>
        <begin position="1099"/>
        <end position="1115"/>
    </location>
</feature>
<proteinExistence type="predicted"/>
<evidence type="ECO:0000313" key="11">
    <source>
        <dbReference type="EMBL" id="KAG2537032.1"/>
    </source>
</evidence>
<dbReference type="OrthoDB" id="6415790at2759"/>